<reference evidence="3" key="1">
    <citation type="journal article" date="2011" name="PLoS Genet.">
        <title>Genomic analysis of the necrotrophic fungal pathogens Sclerotinia sclerotiorum and Botrytis cinerea.</title>
        <authorList>
            <person name="Amselem J."/>
            <person name="Cuomo C.A."/>
            <person name="van Kan J.A."/>
            <person name="Viaud M."/>
            <person name="Benito E.P."/>
            <person name="Couloux A."/>
            <person name="Coutinho P.M."/>
            <person name="de Vries R.P."/>
            <person name="Dyer P.S."/>
            <person name="Fillinger S."/>
            <person name="Fournier E."/>
            <person name="Gout L."/>
            <person name="Hahn M."/>
            <person name="Kohn L."/>
            <person name="Lapalu N."/>
            <person name="Plummer K.M."/>
            <person name="Pradier J.M."/>
            <person name="Quevillon E."/>
            <person name="Sharon A."/>
            <person name="Simon A."/>
            <person name="ten Have A."/>
            <person name="Tudzynski B."/>
            <person name="Tudzynski P."/>
            <person name="Wincker P."/>
            <person name="Andrew M."/>
            <person name="Anthouard V."/>
            <person name="Beever R.E."/>
            <person name="Beffa R."/>
            <person name="Benoit I."/>
            <person name="Bouzid O."/>
            <person name="Brault B."/>
            <person name="Chen Z."/>
            <person name="Choquer M."/>
            <person name="Collemare J."/>
            <person name="Cotton P."/>
            <person name="Danchin E.G."/>
            <person name="Da Silva C."/>
            <person name="Gautier A."/>
            <person name="Giraud C."/>
            <person name="Giraud T."/>
            <person name="Gonzalez C."/>
            <person name="Grossetete S."/>
            <person name="Guldener U."/>
            <person name="Henrissat B."/>
            <person name="Howlett B.J."/>
            <person name="Kodira C."/>
            <person name="Kretschmer M."/>
            <person name="Lappartient A."/>
            <person name="Leroch M."/>
            <person name="Levis C."/>
            <person name="Mauceli E."/>
            <person name="Neuveglise C."/>
            <person name="Oeser B."/>
            <person name="Pearson M."/>
            <person name="Poulain J."/>
            <person name="Poussereau N."/>
            <person name="Quesneville H."/>
            <person name="Rascle C."/>
            <person name="Schumacher J."/>
            <person name="Segurens B."/>
            <person name="Sexton A."/>
            <person name="Silva E."/>
            <person name="Sirven C."/>
            <person name="Soanes D.M."/>
            <person name="Talbot N.J."/>
            <person name="Templeton M."/>
            <person name="Yandava C."/>
            <person name="Yarden O."/>
            <person name="Zeng Q."/>
            <person name="Rollins J.A."/>
            <person name="Lebrun M.H."/>
            <person name="Dickman M."/>
        </authorList>
    </citation>
    <scope>NUCLEOTIDE SEQUENCE [LARGE SCALE GENOMIC DNA]</scope>
    <source>
        <strain evidence="3">T4</strain>
    </source>
</reference>
<evidence type="ECO:0000256" key="1">
    <source>
        <dbReference type="SAM" id="Phobius"/>
    </source>
</evidence>
<evidence type="ECO:0000313" key="3">
    <source>
        <dbReference type="Proteomes" id="UP000008177"/>
    </source>
</evidence>
<feature type="transmembrane region" description="Helical" evidence="1">
    <location>
        <begin position="13"/>
        <end position="33"/>
    </location>
</feature>
<dbReference type="AlphaFoldDB" id="G2YBZ5"/>
<proteinExistence type="predicted"/>
<sequence length="57" mass="7117">MIAFPPFTTVFRLGFFFIFYFWDFCWILSNLILMDTRLTRLVFESTYDITSINRYYY</sequence>
<evidence type="ECO:0000313" key="2">
    <source>
        <dbReference type="EMBL" id="CCD34736.1"/>
    </source>
</evidence>
<protein>
    <submittedName>
        <fullName evidence="2">Uncharacterized protein</fullName>
    </submittedName>
</protein>
<keyword evidence="1" id="KW-0472">Membrane</keyword>
<keyword evidence="1" id="KW-0812">Transmembrane</keyword>
<organism evidence="2 3">
    <name type="scientific">Botryotinia fuckeliana (strain T4)</name>
    <name type="common">Noble rot fungus</name>
    <name type="synonym">Botrytis cinerea</name>
    <dbReference type="NCBI Taxonomy" id="999810"/>
    <lineage>
        <taxon>Eukaryota</taxon>
        <taxon>Fungi</taxon>
        <taxon>Dikarya</taxon>
        <taxon>Ascomycota</taxon>
        <taxon>Pezizomycotina</taxon>
        <taxon>Leotiomycetes</taxon>
        <taxon>Helotiales</taxon>
        <taxon>Sclerotiniaceae</taxon>
        <taxon>Botrytis</taxon>
    </lineage>
</organism>
<accession>G2YBZ5</accession>
<dbReference type="InParanoid" id="G2YBZ5"/>
<dbReference type="Proteomes" id="UP000008177">
    <property type="component" value="Unplaced contigs"/>
</dbReference>
<dbReference type="EMBL" id="FQ790313">
    <property type="protein sequence ID" value="CCD34736.1"/>
    <property type="molecule type" value="Genomic_DNA"/>
</dbReference>
<gene>
    <name evidence="2" type="ORF">BofuT4_P101400.1</name>
</gene>
<dbReference type="HOGENOM" id="CLU_2996294_0_0_1"/>
<name>G2YBZ5_BOTF4</name>
<keyword evidence="1" id="KW-1133">Transmembrane helix</keyword>